<comment type="caution">
    <text evidence="1">The sequence shown here is derived from an EMBL/GenBank/DDBJ whole genome shotgun (WGS) entry which is preliminary data.</text>
</comment>
<dbReference type="RefSeq" id="WP_159663504.1">
    <property type="nucleotide sequence ID" value="NZ_WUUS01000002.1"/>
</dbReference>
<name>A0A6B0SNF8_9EURY</name>
<accession>A0A6B0SNF8</accession>
<dbReference type="EMBL" id="WUUS01000002">
    <property type="protein sequence ID" value="MXR40424.1"/>
    <property type="molecule type" value="Genomic_DNA"/>
</dbReference>
<dbReference type="SUPFAM" id="SSF46785">
    <property type="entry name" value="Winged helix' DNA-binding domain"/>
    <property type="match status" value="1"/>
</dbReference>
<organism evidence="1 2">
    <name type="scientific">Halobaculum saliterrae</name>
    <dbReference type="NCBI Taxonomy" id="2073113"/>
    <lineage>
        <taxon>Archaea</taxon>
        <taxon>Methanobacteriati</taxon>
        <taxon>Methanobacteriota</taxon>
        <taxon>Stenosarchaea group</taxon>
        <taxon>Halobacteria</taxon>
        <taxon>Halobacteriales</taxon>
        <taxon>Haloferacaceae</taxon>
        <taxon>Halobaculum</taxon>
    </lineage>
</organism>
<evidence type="ECO:0000313" key="1">
    <source>
        <dbReference type="EMBL" id="MXR40424.1"/>
    </source>
</evidence>
<dbReference type="AlphaFoldDB" id="A0A6B0SNF8"/>
<dbReference type="Pfam" id="PF25212">
    <property type="entry name" value="HVO_A0114"/>
    <property type="match status" value="1"/>
</dbReference>
<keyword evidence="2" id="KW-1185">Reference proteome</keyword>
<gene>
    <name evidence="1" type="ORF">GRX01_03520</name>
</gene>
<reference evidence="1 2" key="1">
    <citation type="submission" date="2019-12" db="EMBL/GenBank/DDBJ databases">
        <title>Isolation and characterization of three novel carbon monoxide-oxidizing members of Halobacteria from salione crusts and soils.</title>
        <authorList>
            <person name="Myers M.R."/>
            <person name="King G.M."/>
        </authorList>
    </citation>
    <scope>NUCLEOTIDE SEQUENCE [LARGE SCALE GENOMIC DNA]</scope>
    <source>
        <strain evidence="1 2">WSA2</strain>
    </source>
</reference>
<sequence length="145" mass="16578">MENPGTDPDETTEYRIMHIRFGTGNADRVEETLAAVDRGEEPAPYLERVYRDVENLHRVTRPKNLELLRALATERPESIRETARLVDRDVRQVHRNLEELEELDLITLESEGLGKPTRPQVWYDEIAVELPLTTGDGANEDSVEG</sequence>
<dbReference type="OrthoDB" id="325082at2157"/>
<dbReference type="InterPro" id="IPR036390">
    <property type="entry name" value="WH_DNA-bd_sf"/>
</dbReference>
<evidence type="ECO:0000313" key="2">
    <source>
        <dbReference type="Proteomes" id="UP000437065"/>
    </source>
</evidence>
<proteinExistence type="predicted"/>
<protein>
    <submittedName>
        <fullName evidence="1">Transcriptional regulator</fullName>
    </submittedName>
</protein>
<dbReference type="Proteomes" id="UP000437065">
    <property type="component" value="Unassembled WGS sequence"/>
</dbReference>